<reference evidence="2" key="1">
    <citation type="journal article" date="2015" name="Nature">
        <title>Complex archaea that bridge the gap between prokaryotes and eukaryotes.</title>
        <authorList>
            <person name="Spang A."/>
            <person name="Saw J.H."/>
            <person name="Jorgensen S.L."/>
            <person name="Zaremba-Niedzwiedzka K."/>
            <person name="Martijn J."/>
            <person name="Lind A.E."/>
            <person name="van Eijk R."/>
            <person name="Schleper C."/>
            <person name="Guy L."/>
            <person name="Ettema T.J."/>
        </authorList>
    </citation>
    <scope>NUCLEOTIDE SEQUENCE</scope>
</reference>
<feature type="compositionally biased region" description="Low complexity" evidence="1">
    <location>
        <begin position="42"/>
        <end position="57"/>
    </location>
</feature>
<evidence type="ECO:0000256" key="1">
    <source>
        <dbReference type="SAM" id="MobiDB-lite"/>
    </source>
</evidence>
<sequence length="271" mass="28947">SFLASSGGLSCGTCHSVHGGWTLNDVGTAGSLGTRILRRDPAQNGNDNDPNNDDSIGIGAAGGVINVQDQGSGNKAIVGQDLINPLSEEQHLAAFCGDCHNKNVNWDRGGAGWDGLATCGPGESYAVDGCGEEGERPNKFAHPIGNVDGLVDVYGKLKEIELLAPDRFTCSDCHKSRGIIPNKFPHQSRSHKLLKSEYDDASSELDPTIDPINKPNNYQNWLKPWDIDPGTGDPLTNAYTGDPNRPLPNLDEKVCRTCHSFIGQPDNPASF</sequence>
<gene>
    <name evidence="2" type="ORF">LCGC14_0937390</name>
</gene>
<dbReference type="InterPro" id="IPR036280">
    <property type="entry name" value="Multihaem_cyt_sf"/>
</dbReference>
<feature type="non-terminal residue" evidence="2">
    <location>
        <position position="1"/>
    </location>
</feature>
<feature type="region of interest" description="Disordered" evidence="1">
    <location>
        <begin position="38"/>
        <end position="57"/>
    </location>
</feature>
<name>A0A0F9P7A4_9ZZZZ</name>
<dbReference type="EMBL" id="LAZR01003259">
    <property type="protein sequence ID" value="KKN20267.1"/>
    <property type="molecule type" value="Genomic_DNA"/>
</dbReference>
<protein>
    <submittedName>
        <fullName evidence="2">Uncharacterized protein</fullName>
    </submittedName>
</protein>
<evidence type="ECO:0000313" key="2">
    <source>
        <dbReference type="EMBL" id="KKN20267.1"/>
    </source>
</evidence>
<organism evidence="2">
    <name type="scientific">marine sediment metagenome</name>
    <dbReference type="NCBI Taxonomy" id="412755"/>
    <lineage>
        <taxon>unclassified sequences</taxon>
        <taxon>metagenomes</taxon>
        <taxon>ecological metagenomes</taxon>
    </lineage>
</organism>
<proteinExistence type="predicted"/>
<comment type="caution">
    <text evidence="2">The sequence shown here is derived from an EMBL/GenBank/DDBJ whole genome shotgun (WGS) entry which is preliminary data.</text>
</comment>
<dbReference type="SUPFAM" id="SSF48695">
    <property type="entry name" value="Multiheme cytochromes"/>
    <property type="match status" value="2"/>
</dbReference>
<accession>A0A0F9P7A4</accession>
<dbReference type="AlphaFoldDB" id="A0A0F9P7A4"/>